<evidence type="ECO:0000313" key="1">
    <source>
        <dbReference type="EMBL" id="CEP09931.1"/>
    </source>
</evidence>
<name>A0A0B7MV64_9FUNG</name>
<dbReference type="OrthoDB" id="2276664at2759"/>
<proteinExistence type="predicted"/>
<dbReference type="EMBL" id="LN722800">
    <property type="protein sequence ID" value="CEP09931.1"/>
    <property type="molecule type" value="Genomic_DNA"/>
</dbReference>
<reference evidence="1 2" key="1">
    <citation type="submission" date="2014-09" db="EMBL/GenBank/DDBJ databases">
        <authorList>
            <person name="Ellenberger Sabrina"/>
        </authorList>
    </citation>
    <scope>NUCLEOTIDE SEQUENCE [LARGE SCALE GENOMIC DNA]</scope>
    <source>
        <strain evidence="1 2">CBS 412.66</strain>
    </source>
</reference>
<keyword evidence="2" id="KW-1185">Reference proteome</keyword>
<organism evidence="1 2">
    <name type="scientific">Parasitella parasitica</name>
    <dbReference type="NCBI Taxonomy" id="35722"/>
    <lineage>
        <taxon>Eukaryota</taxon>
        <taxon>Fungi</taxon>
        <taxon>Fungi incertae sedis</taxon>
        <taxon>Mucoromycota</taxon>
        <taxon>Mucoromycotina</taxon>
        <taxon>Mucoromycetes</taxon>
        <taxon>Mucorales</taxon>
        <taxon>Mucorineae</taxon>
        <taxon>Mucoraceae</taxon>
        <taxon>Parasitella</taxon>
    </lineage>
</organism>
<accession>A0A0B7MV64</accession>
<protein>
    <submittedName>
        <fullName evidence="1">Uncharacterized protein</fullName>
    </submittedName>
</protein>
<dbReference type="Proteomes" id="UP000054107">
    <property type="component" value="Unassembled WGS sequence"/>
</dbReference>
<dbReference type="AlphaFoldDB" id="A0A0B7MV64"/>
<gene>
    <name evidence="1" type="primary">PARPA_03528.1 scaffold 8337</name>
</gene>
<evidence type="ECO:0000313" key="2">
    <source>
        <dbReference type="Proteomes" id="UP000054107"/>
    </source>
</evidence>
<sequence>MRPNPNKRRLVKQLTLKAQHGSFRNLQLVSEAAEASNRGAYDGAVGERCFCFPSLLYLVNSRGVNELRTIPAAWSHSNAYDCLLYRLRDSLEEVKPTYSGCRFELPCIRRYPIVFGRLDTFRKLKTLTLKVLIGERCRPYLLAYCVYKYPNIETIIVEKLHTIEACGGTGYLMRTIGIEDIRDILGKIQHITSFYPSALSRFVNSENALYY</sequence>